<evidence type="ECO:0000313" key="1">
    <source>
        <dbReference type="EMBL" id="CAG9623309.1"/>
    </source>
</evidence>
<keyword evidence="2" id="KW-1185">Reference proteome</keyword>
<organism evidence="1 2">
    <name type="scientific">Sutcliffiella rhizosphaerae</name>
    <dbReference type="NCBI Taxonomy" id="2880967"/>
    <lineage>
        <taxon>Bacteria</taxon>
        <taxon>Bacillati</taxon>
        <taxon>Bacillota</taxon>
        <taxon>Bacilli</taxon>
        <taxon>Bacillales</taxon>
        <taxon>Bacillaceae</taxon>
        <taxon>Sutcliffiella</taxon>
    </lineage>
</organism>
<accession>A0ABM8YTL8</accession>
<comment type="caution">
    <text evidence="1">The sequence shown here is derived from an EMBL/GenBank/DDBJ whole genome shotgun (WGS) entry which is preliminary data.</text>
</comment>
<name>A0ABM8YTL8_9BACI</name>
<reference evidence="1 2" key="1">
    <citation type="submission" date="2021-10" db="EMBL/GenBank/DDBJ databases">
        <authorList>
            <person name="Criscuolo A."/>
        </authorList>
    </citation>
    <scope>NUCLEOTIDE SEQUENCE [LARGE SCALE GENOMIC DNA]</scope>
    <source>
        <strain evidence="2">CIP 111883</strain>
    </source>
</reference>
<evidence type="ECO:0008006" key="3">
    <source>
        <dbReference type="Google" id="ProtNLM"/>
    </source>
</evidence>
<proteinExistence type="predicted"/>
<dbReference type="EMBL" id="CAKJTJ010000042">
    <property type="protein sequence ID" value="CAG9623309.1"/>
    <property type="molecule type" value="Genomic_DNA"/>
</dbReference>
<protein>
    <recommendedName>
        <fullName evidence="3">Transposase</fullName>
    </recommendedName>
</protein>
<gene>
    <name evidence="1" type="ORF">BACCIP111883_04110</name>
</gene>
<dbReference type="Proteomes" id="UP000789833">
    <property type="component" value="Unassembled WGS sequence"/>
</dbReference>
<evidence type="ECO:0000313" key="2">
    <source>
        <dbReference type="Proteomes" id="UP000789833"/>
    </source>
</evidence>
<sequence>MTFKLYNKSENSRIVIVNQTNHERSFRFVSQFIKLILPLSAIFTISFPKEDEPNVFPVKVDLQTILCPICQGKTIRHNQSRRRFRHGYAWNIGVLWIELAVPRQRCKACGFTFTYDYGLGLIRSSTVAFRQQIVKRCQGVLSWMFRVSTNFLIRP</sequence>